<gene>
    <name evidence="1" type="ORF">CORMATOL_00791</name>
</gene>
<accession>C0E1E0</accession>
<organism evidence="1 2">
    <name type="scientific">Corynebacterium matruchotii ATCC 33806</name>
    <dbReference type="NCBI Taxonomy" id="566549"/>
    <lineage>
        <taxon>Bacteria</taxon>
        <taxon>Bacillati</taxon>
        <taxon>Actinomycetota</taxon>
        <taxon>Actinomycetes</taxon>
        <taxon>Mycobacteriales</taxon>
        <taxon>Corynebacteriaceae</taxon>
        <taxon>Corynebacterium</taxon>
    </lineage>
</organism>
<sequence>MANNHTLFAYCLLYDDRPPRNYRLRSSSILILVGNSGFTP</sequence>
<dbReference type="HOGENOM" id="CLU_3288169_0_0_11"/>
<name>C0E1E0_9CORY</name>
<dbReference type="Proteomes" id="UP000006247">
    <property type="component" value="Unassembled WGS sequence"/>
</dbReference>
<dbReference type="EMBL" id="ACEB01000008">
    <property type="protein sequence ID" value="EEG27694.1"/>
    <property type="molecule type" value="Genomic_DNA"/>
</dbReference>
<protein>
    <submittedName>
        <fullName evidence="1">Uncharacterized protein</fullName>
    </submittedName>
</protein>
<proteinExistence type="predicted"/>
<evidence type="ECO:0000313" key="2">
    <source>
        <dbReference type="Proteomes" id="UP000006247"/>
    </source>
</evidence>
<dbReference type="AlphaFoldDB" id="C0E1E0"/>
<reference evidence="1 2" key="1">
    <citation type="submission" date="2009-01" db="EMBL/GenBank/DDBJ databases">
        <authorList>
            <person name="Fulton L."/>
            <person name="Clifton S."/>
            <person name="Chinwalla A.T."/>
            <person name="Mitreva M."/>
            <person name="Sodergren E."/>
            <person name="Weinstock G."/>
            <person name="Clifton S."/>
            <person name="Dooling D.J."/>
            <person name="Fulton B."/>
            <person name="Minx P."/>
            <person name="Pepin K.H."/>
            <person name="Johnson M."/>
            <person name="Bhonagiri V."/>
            <person name="Nash W.E."/>
            <person name="Mardis E.R."/>
            <person name="Wilson R.K."/>
        </authorList>
    </citation>
    <scope>NUCLEOTIDE SEQUENCE [LARGE SCALE GENOMIC DNA]</scope>
    <source>
        <strain evidence="1 2">ATCC 33806</strain>
    </source>
</reference>
<evidence type="ECO:0000313" key="1">
    <source>
        <dbReference type="EMBL" id="EEG27694.1"/>
    </source>
</evidence>
<comment type="caution">
    <text evidence="1">The sequence shown here is derived from an EMBL/GenBank/DDBJ whole genome shotgun (WGS) entry which is preliminary data.</text>
</comment>